<keyword evidence="1" id="KW-0812">Transmembrane</keyword>
<keyword evidence="1" id="KW-0472">Membrane</keyword>
<evidence type="ECO:0000313" key="3">
    <source>
        <dbReference type="Proteomes" id="UP000278627"/>
    </source>
</evidence>
<reference evidence="2 3" key="2">
    <citation type="submission" date="2018-11" db="EMBL/GenBank/DDBJ databases">
        <authorList>
            <consortium name="Pathogen Informatics"/>
        </authorList>
    </citation>
    <scope>NUCLEOTIDE SEQUENCE [LARGE SCALE GENOMIC DNA]</scope>
</reference>
<protein>
    <submittedName>
        <fullName evidence="2 4">Uncharacterized protein</fullName>
    </submittedName>
</protein>
<feature type="transmembrane region" description="Helical" evidence="1">
    <location>
        <begin position="80"/>
        <end position="104"/>
    </location>
</feature>
<evidence type="ECO:0000313" key="2">
    <source>
        <dbReference type="EMBL" id="VDN93311.1"/>
    </source>
</evidence>
<evidence type="ECO:0000256" key="1">
    <source>
        <dbReference type="SAM" id="Phobius"/>
    </source>
</evidence>
<feature type="transmembrane region" description="Helical" evidence="1">
    <location>
        <begin position="31"/>
        <end position="49"/>
    </location>
</feature>
<reference evidence="4" key="1">
    <citation type="submission" date="2017-02" db="UniProtKB">
        <authorList>
            <consortium name="WormBaseParasite"/>
        </authorList>
    </citation>
    <scope>IDENTIFICATION</scope>
</reference>
<accession>A0A0N4TTT2</accession>
<organism evidence="4">
    <name type="scientific">Brugia pahangi</name>
    <name type="common">Filarial nematode worm</name>
    <dbReference type="NCBI Taxonomy" id="6280"/>
    <lineage>
        <taxon>Eukaryota</taxon>
        <taxon>Metazoa</taxon>
        <taxon>Ecdysozoa</taxon>
        <taxon>Nematoda</taxon>
        <taxon>Chromadorea</taxon>
        <taxon>Rhabditida</taxon>
        <taxon>Spirurina</taxon>
        <taxon>Spiruromorpha</taxon>
        <taxon>Filarioidea</taxon>
        <taxon>Onchocercidae</taxon>
        <taxon>Brugia</taxon>
    </lineage>
</organism>
<dbReference type="EMBL" id="UZAD01013270">
    <property type="protein sequence ID" value="VDN93311.1"/>
    <property type="molecule type" value="Genomic_DNA"/>
</dbReference>
<dbReference type="WBParaSite" id="BPAG_0001216301-mRNA-1">
    <property type="protein sequence ID" value="BPAG_0001216301-mRNA-1"/>
    <property type="gene ID" value="BPAG_0001216301"/>
</dbReference>
<proteinExistence type="predicted"/>
<feature type="transmembrane region" description="Helical" evidence="1">
    <location>
        <begin position="6"/>
        <end position="24"/>
    </location>
</feature>
<sequence>MVIIFIFLDIVFPILIILFALCKIHNVSMKWYIINLLAAYCISNIGRYIDKQLEKLLQFDNVIHEIKNNFNGKSFTFFSFHWLAIYLRVASFTLIRLTLFLYIFEIYSIYTLKINIMEVFYKRLIELSF</sequence>
<dbReference type="AlphaFoldDB" id="A0A0N4TTT2"/>
<name>A0A0N4TTT2_BRUPA</name>
<evidence type="ECO:0000313" key="4">
    <source>
        <dbReference type="WBParaSite" id="BPAG_0001216301-mRNA-1"/>
    </source>
</evidence>
<keyword evidence="1" id="KW-1133">Transmembrane helix</keyword>
<dbReference type="Proteomes" id="UP000278627">
    <property type="component" value="Unassembled WGS sequence"/>
</dbReference>
<keyword evidence="3" id="KW-1185">Reference proteome</keyword>
<gene>
    <name evidence="2" type="ORF">BPAG_LOCUS12125</name>
</gene>